<feature type="region of interest" description="Disordered" evidence="1">
    <location>
        <begin position="80"/>
        <end position="110"/>
    </location>
</feature>
<evidence type="ECO:0000313" key="3">
    <source>
        <dbReference type="Proteomes" id="UP000018817"/>
    </source>
</evidence>
<name>W2R4B1_PHYN3</name>
<dbReference type="AlphaFoldDB" id="W2R4B1"/>
<dbReference type="EMBL" id="KI669564">
    <property type="protein sequence ID" value="ETN20252.1"/>
    <property type="molecule type" value="Genomic_DNA"/>
</dbReference>
<evidence type="ECO:0000256" key="1">
    <source>
        <dbReference type="SAM" id="MobiDB-lite"/>
    </source>
</evidence>
<reference evidence="2 3" key="2">
    <citation type="submission" date="2013-11" db="EMBL/GenBank/DDBJ databases">
        <title>The Genome Sequence of Phytophthora parasitica INRA-310.</title>
        <authorList>
            <consortium name="The Broad Institute Genomics Platform"/>
            <person name="Russ C."/>
            <person name="Tyler B."/>
            <person name="Panabieres F."/>
            <person name="Shan W."/>
            <person name="Tripathy S."/>
            <person name="Grunwald N."/>
            <person name="Machado M."/>
            <person name="Johnson C.S."/>
            <person name="Arredondo F."/>
            <person name="Hong C."/>
            <person name="Coffey M."/>
            <person name="Young S.K."/>
            <person name="Zeng Q."/>
            <person name="Gargeya S."/>
            <person name="Fitzgerald M."/>
            <person name="Abouelleil A."/>
            <person name="Alvarado L."/>
            <person name="Chapman S.B."/>
            <person name="Gainer-Dewar J."/>
            <person name="Goldberg J."/>
            <person name="Griggs A."/>
            <person name="Gujja S."/>
            <person name="Hansen M."/>
            <person name="Howarth C."/>
            <person name="Imamovic A."/>
            <person name="Ireland A."/>
            <person name="Larimer J."/>
            <person name="McCowan C."/>
            <person name="Murphy C."/>
            <person name="Pearson M."/>
            <person name="Poon T.W."/>
            <person name="Priest M."/>
            <person name="Roberts A."/>
            <person name="Saif S."/>
            <person name="Shea T."/>
            <person name="Sykes S."/>
            <person name="Wortman J."/>
            <person name="Nusbaum C."/>
            <person name="Birren B."/>
        </authorList>
    </citation>
    <scope>NUCLEOTIDE SEQUENCE [LARGE SCALE GENOMIC DNA]</scope>
    <source>
        <strain evidence="2 3">INRA-310</strain>
    </source>
</reference>
<dbReference type="RefSeq" id="XP_008894216.1">
    <property type="nucleotide sequence ID" value="XM_008895968.1"/>
</dbReference>
<dbReference type="OrthoDB" id="146688at2759"/>
<evidence type="ECO:0000313" key="2">
    <source>
        <dbReference type="EMBL" id="ETN20252.1"/>
    </source>
</evidence>
<gene>
    <name evidence="2" type="ORF">PPTG_03292</name>
</gene>
<sequence length="181" mass="20462">MFGKLHSAFARRSLSVTKPEQSAAQPVAARDTIARLEKRINQVEKSQKSRQLETTLAILRQERDSMFVQQSISTCVLDLGTAEGGNDSPRSSSRNRERFGQPSGPLSNAELADLPHTRVSRAEWIPGYRDRRVFQGHDVVPWSAQDIRQTSIVEMDVDLLFHRFAKFSANPRLRLESGEMI</sequence>
<protein>
    <submittedName>
        <fullName evidence="2">Uncharacterized protein</fullName>
    </submittedName>
</protein>
<reference evidence="3" key="1">
    <citation type="submission" date="2011-12" db="EMBL/GenBank/DDBJ databases">
        <authorList>
            <consortium name="The Broad Institute Genome Sequencing Platform"/>
            <person name="Russ C."/>
            <person name="Tyler B."/>
            <person name="Panabieres F."/>
            <person name="Shan W."/>
            <person name="Tripathy S."/>
            <person name="Grunwald N."/>
            <person name="Machado M."/>
            <person name="Young S.K."/>
            <person name="Zeng Q."/>
            <person name="Gargeya S."/>
            <person name="Fitzgerald M."/>
            <person name="Haas B."/>
            <person name="Abouelleil A."/>
            <person name="Alvarado L."/>
            <person name="Arachchi H.M."/>
            <person name="Berlin A."/>
            <person name="Chapman S.B."/>
            <person name="Gearin G."/>
            <person name="Goldberg J."/>
            <person name="Griggs A."/>
            <person name="Gujja S."/>
            <person name="Hansen M."/>
            <person name="Heiman D."/>
            <person name="Howarth C."/>
            <person name="Larimer J."/>
            <person name="Lui A."/>
            <person name="MacDonald P.J.P."/>
            <person name="McCowen C."/>
            <person name="Montmayeur A."/>
            <person name="Murphy C."/>
            <person name="Neiman D."/>
            <person name="Pearson M."/>
            <person name="Priest M."/>
            <person name="Roberts A."/>
            <person name="Saif S."/>
            <person name="Shea T."/>
            <person name="Sisk P."/>
            <person name="Stolte C."/>
            <person name="Sykes S."/>
            <person name="Wortman J."/>
            <person name="Nusbaum C."/>
            <person name="Birren B."/>
        </authorList>
    </citation>
    <scope>NUCLEOTIDE SEQUENCE [LARGE SCALE GENOMIC DNA]</scope>
    <source>
        <strain evidence="3">INRA-310</strain>
    </source>
</reference>
<dbReference type="GeneID" id="20173473"/>
<accession>W2R4B1</accession>
<dbReference type="VEuPathDB" id="FungiDB:PPTG_03292"/>
<proteinExistence type="predicted"/>
<organism evidence="2 3">
    <name type="scientific">Phytophthora nicotianae (strain INRA-310)</name>
    <name type="common">Phytophthora parasitica</name>
    <dbReference type="NCBI Taxonomy" id="761204"/>
    <lineage>
        <taxon>Eukaryota</taxon>
        <taxon>Sar</taxon>
        <taxon>Stramenopiles</taxon>
        <taxon>Oomycota</taxon>
        <taxon>Peronosporomycetes</taxon>
        <taxon>Peronosporales</taxon>
        <taxon>Peronosporaceae</taxon>
        <taxon>Phytophthora</taxon>
    </lineage>
</organism>
<dbReference type="Proteomes" id="UP000018817">
    <property type="component" value="Unassembled WGS sequence"/>
</dbReference>